<sequence>MVYRFGLEGFAPQEAHSKAAVMRFFAEYRLPPEPPDPPQSAPSGRVFSPCGNGQFSSQTLPSSGRVFITPLPRRLNEVGSLAFKLFILRHSPPPSHACTLHASEVLPSFLPPLPLPHQVASRLSVLRRSGIFALSFRVPAHWHRLVPSTACAPFVPPPDVPPSVSPSVLGFCYLAFFLPRFWRLAAHSLGPEPRLLDLLAFCRRYPRFTVSRFSSSFNSGDVFAPAFFSVSSELNGEVLHILGFGASTSKSFFHQSNLMLRVGSAWDEAVMGLRGASNITAIESKINSQLSDALGDAINICPWFLPKEVQPYADQFSIPWSQSLVRPHSHPIHAAYRNILHSRVLPDLLHEDTTVVFCKDTRFAMLVKATEKKAFNLTLRNCVVSPRDLSRYASDTLSNDPLNFPEVETPSLLISEALHYFSFDDVYEIFRRNAGLRTLVGTSIVPLESLTCDYSLHPDLYRFSKKGNNLLYLPERDVQNPYVQPISGALWNTTSHIVGPDFVLAIELVQSVGPFHTFIVARAPLLVPTVRSYATAGFMPIPKTRRWQPDVEAPVPVMLFRSLVFYALSLTKYKRRDLMAKLRQFKGVLDDPALPLHVMISLVDCVEVLLSNEVLNSADHRFYTSLAGLIRYKTIGTLKRLTITRISQRYVNRFLAALADSDVITFPLGRAVVGGGPRDLTFERNGLETNVVSFLEKLRLVFRTSSSPEDGAPTWFKHPEAAKRARAAYAAELLAEPSCPYPPPVTGPRAFGNLDLSPISNDTPFFVSPPSVIGVWPFSHFGPDLFAPSRFDSTIAPFFELPFYLSDIPVGSAAPPAHFCLDVNCPVCNDNPLNVPGPVIPPTPPNTPVSTPPSSPPSSPPGTPCASPPTTPPSSPPRSRVNSLVSSTGLPPATDDFTVNSDGDAVERPRNAPEPIVVTEPRIAATLNYEIRPHPQCHLDGCLEHIGNPLNVCSAGQVYNGFNSGFCHFCRDEIPEGGAGMDVTAYATNIVVRASGASRSIPYGLPAREYLDRLFPFTQTKRFNPSFAGHLKPALPTGSAIPSVHCQPCLLDSLVKPTGRSPLAQWANLFMFSNKLTRPALLEPGSMLNVGHLEVLCLFYRIHVRLECPKKALRGYPAHYGVDEGPEWVVRWNGSDHFSFHEADQVRARNIAFPERRFAPASARSLELKRKLPVQFVPYTANWRRAESYVRCLRDGSTGTLLHSNGEEYVKGLENSAEMALTSPRKEVDLAVVLGDAGSGKSHGVLQVLKEWRYHVGNVFTFVAPTTVLRDEVSKKLDLAAKKGPHKKGTPSYFCETFEVALKQVCEVLVVDELSKYPPGWLDLFIGLNPNVHTVVALGDVQQTVWHEPKECVLNNKEVYKPELDYLSSYATRFVRGTHRMSIPLANFFNTPTTSHSRAGLRFRPAALPEVFAITASRKGADDAAALLGLESCTINSAQGLTRPEIQVIIDRSVLTFPSSRALYTALSRSAGAVYIVFDFVPDALTVSKIATNPILSYLWSLRNCADDEPIMNSPLKLDDLFQSELRDISCPFEYSVPVSRYTNFSDIVHSPHTVPSGGAVVEHIYEEFSQPLTMWTNLEGVQVPEPALEEPELLEPYVRAHAPIALASGLKEWMDGQVPERYEQELVGRDGRVSLQKDDGIQLRADWVERAKAAGVPLYKAMDDPAFHVDKSYLAPYHQMTPDDTTAFWAGVKKRITFDNPWSNLKRLQRARAGMGNHLWASLQGLIPRLKDDHPLLPSLVEECILENERNRVEVKGVKNLQSFRDRSEPEWNIFRVNLAAKKELKAKDETRFAGAKPLQTLITAHDYILHRLGWVARYITKKILSMLPAHIMLYLTKSPADLDAFCKRFWKARQSSWNDFTAFDQGQDASFLAMEVNLMEKLSIPASEIAFYIHLKTNTFSNLGSFSIMRFTGEVFTFIFNSLANMAISNLRFVLDRSGKPICFGGDDSCFNYVPHERPQWSLLSPKLTLQFKFEQGDRPSFVSWFLTPFGIYKSPLLLWTRLQARVAVGKLREVLYSYLYEFSFGYRMGDRIFDYLSPVESDAHSLTSRFFHRQKHLPKGLLYAGLDHVMASPRWADLYSTPAASLAQLIESTPYYRLNHLLSNILSALVPASVNTVFTYEQEPYHDDD</sequence>
<feature type="region of interest" description="Disordered" evidence="8">
    <location>
        <begin position="838"/>
        <end position="914"/>
    </location>
</feature>
<evidence type="ECO:0000259" key="9">
    <source>
        <dbReference type="PROSITE" id="PS50507"/>
    </source>
</evidence>
<keyword evidence="6" id="KW-0067">ATP-binding</keyword>
<keyword evidence="2" id="KW-0808">Transferase</keyword>
<keyword evidence="1 12" id="KW-0696">RNA-directed RNA polymerase</keyword>
<feature type="domain" description="Alphavirus-like MT" evidence="11">
    <location>
        <begin position="321"/>
        <end position="493"/>
    </location>
</feature>
<dbReference type="GO" id="GO:0008174">
    <property type="term" value="F:mRNA methyltransferase activity"/>
    <property type="evidence" value="ECO:0007669"/>
    <property type="project" value="UniProtKB-UniRule"/>
</dbReference>
<protein>
    <submittedName>
        <fullName evidence="12">RNA-dependent RNA polymerase</fullName>
    </submittedName>
</protein>
<dbReference type="SUPFAM" id="SSF56672">
    <property type="entry name" value="DNA/RNA polymerases"/>
    <property type="match status" value="1"/>
</dbReference>
<organism evidence="12">
    <name type="scientific">Lentinula edodes betaflexi-like virus 1</name>
    <dbReference type="NCBI Taxonomy" id="2778985"/>
    <lineage>
        <taxon>Viruses</taxon>
        <taxon>Riboviria</taxon>
        <taxon>Orthornavirae</taxon>
        <taxon>Kitrinoviricota</taxon>
        <taxon>Alsuviricetes</taxon>
        <taxon>Tymovirales</taxon>
        <taxon>Betaflexiviridae</taxon>
    </lineage>
</organism>
<evidence type="ECO:0000256" key="1">
    <source>
        <dbReference type="ARBA" id="ARBA00022484"/>
    </source>
</evidence>
<accession>A0A7S7C443</accession>
<dbReference type="PROSITE" id="PS50507">
    <property type="entry name" value="RDRP_SSRNA_POS"/>
    <property type="match status" value="1"/>
</dbReference>
<evidence type="ECO:0000256" key="7">
    <source>
        <dbReference type="ARBA" id="ARBA00022953"/>
    </source>
</evidence>
<proteinExistence type="predicted"/>
<dbReference type="GO" id="GO:0006351">
    <property type="term" value="P:DNA-templated transcription"/>
    <property type="evidence" value="ECO:0007669"/>
    <property type="project" value="InterPro"/>
</dbReference>
<dbReference type="Gene3D" id="3.40.50.300">
    <property type="entry name" value="P-loop containing nucleotide triphosphate hydrolases"/>
    <property type="match status" value="1"/>
</dbReference>
<evidence type="ECO:0000256" key="5">
    <source>
        <dbReference type="ARBA" id="ARBA00022801"/>
    </source>
</evidence>
<dbReference type="SUPFAM" id="SSF52540">
    <property type="entry name" value="P-loop containing nucleoside triphosphate hydrolases"/>
    <property type="match status" value="1"/>
</dbReference>
<dbReference type="InterPro" id="IPR001788">
    <property type="entry name" value="RNA-dep_RNA_pol_alsuvir"/>
</dbReference>
<dbReference type="GO" id="GO:0003723">
    <property type="term" value="F:RNA binding"/>
    <property type="evidence" value="ECO:0007669"/>
    <property type="project" value="InterPro"/>
</dbReference>
<dbReference type="Pfam" id="PF01660">
    <property type="entry name" value="Vmethyltransf"/>
    <property type="match status" value="1"/>
</dbReference>
<dbReference type="EMBL" id="MN744725">
    <property type="protein sequence ID" value="QOX06051.1"/>
    <property type="molecule type" value="Genomic_RNA"/>
</dbReference>
<name>A0A7S7C443_9VIRU</name>
<dbReference type="GO" id="GO:0006396">
    <property type="term" value="P:RNA processing"/>
    <property type="evidence" value="ECO:0007669"/>
    <property type="project" value="InterPro"/>
</dbReference>
<dbReference type="PROSITE" id="PS51743">
    <property type="entry name" value="ALPHAVIRUS_MT"/>
    <property type="match status" value="1"/>
</dbReference>
<keyword evidence="5" id="KW-0378">Hydrolase</keyword>
<evidence type="ECO:0000256" key="4">
    <source>
        <dbReference type="ARBA" id="ARBA00022741"/>
    </source>
</evidence>
<keyword evidence="4" id="KW-0547">Nucleotide-binding</keyword>
<dbReference type="GO" id="GO:0016556">
    <property type="term" value="P:mRNA modification"/>
    <property type="evidence" value="ECO:0007669"/>
    <property type="project" value="InterPro"/>
</dbReference>
<dbReference type="InterPro" id="IPR027417">
    <property type="entry name" value="P-loop_NTPase"/>
</dbReference>
<feature type="domain" description="RdRp catalytic" evidence="9">
    <location>
        <begin position="1855"/>
        <end position="1963"/>
    </location>
</feature>
<evidence type="ECO:0000256" key="2">
    <source>
        <dbReference type="ARBA" id="ARBA00022679"/>
    </source>
</evidence>
<dbReference type="PROSITE" id="PS51657">
    <property type="entry name" value="PSRV_HELICASE"/>
    <property type="match status" value="1"/>
</dbReference>
<keyword evidence="7" id="KW-0693">Viral RNA replication</keyword>
<feature type="domain" description="(+)RNA virus helicase C-terminal" evidence="10">
    <location>
        <begin position="1205"/>
        <end position="1510"/>
    </location>
</feature>
<dbReference type="GO" id="GO:0039694">
    <property type="term" value="P:viral RNA genome replication"/>
    <property type="evidence" value="ECO:0007669"/>
    <property type="project" value="InterPro"/>
</dbReference>
<evidence type="ECO:0000313" key="12">
    <source>
        <dbReference type="EMBL" id="QOX06051.1"/>
    </source>
</evidence>
<feature type="compositionally biased region" description="Pro residues" evidence="8">
    <location>
        <begin position="838"/>
        <end position="876"/>
    </location>
</feature>
<evidence type="ECO:0000259" key="11">
    <source>
        <dbReference type="PROSITE" id="PS51743"/>
    </source>
</evidence>
<evidence type="ECO:0000256" key="8">
    <source>
        <dbReference type="SAM" id="MobiDB-lite"/>
    </source>
</evidence>
<feature type="compositionally biased region" description="Low complexity" evidence="8">
    <location>
        <begin position="877"/>
        <end position="887"/>
    </location>
</feature>
<dbReference type="Pfam" id="PF00978">
    <property type="entry name" value="RdRP_2"/>
    <property type="match status" value="1"/>
</dbReference>
<dbReference type="GO" id="GO:0016787">
    <property type="term" value="F:hydrolase activity"/>
    <property type="evidence" value="ECO:0007669"/>
    <property type="project" value="UniProtKB-KW"/>
</dbReference>
<evidence type="ECO:0000256" key="6">
    <source>
        <dbReference type="ARBA" id="ARBA00022840"/>
    </source>
</evidence>
<dbReference type="InterPro" id="IPR027351">
    <property type="entry name" value="(+)RNA_virus_helicase_core_dom"/>
</dbReference>
<dbReference type="InterPro" id="IPR007094">
    <property type="entry name" value="RNA-dir_pol_PSvirus"/>
</dbReference>
<dbReference type="GO" id="GO:0003968">
    <property type="term" value="F:RNA-directed RNA polymerase activity"/>
    <property type="evidence" value="ECO:0007669"/>
    <property type="project" value="UniProtKB-KW"/>
</dbReference>
<reference evidence="12" key="1">
    <citation type="submission" date="2019-11" db="EMBL/GenBank/DDBJ databases">
        <title>High-throughput sequencing reveals mycoviral diversity and a harmful negative-stranded RNA virus LeNSRV1 in edible mushroom Lentinula edodes.</title>
        <authorList>
            <person name="Guo M."/>
            <person name="Bian Y."/>
            <person name="Xu Z."/>
        </authorList>
    </citation>
    <scope>NUCLEOTIDE SEQUENCE</scope>
    <source>
        <strain evidence="12">Le22YD</strain>
    </source>
</reference>
<keyword evidence="3" id="KW-0548">Nucleotidyltransferase</keyword>
<dbReference type="InterPro" id="IPR043502">
    <property type="entry name" value="DNA/RNA_pol_sf"/>
</dbReference>
<dbReference type="InterPro" id="IPR002588">
    <property type="entry name" value="Alphavirus-like_MT_dom"/>
</dbReference>
<dbReference type="Pfam" id="PF01443">
    <property type="entry name" value="Viral_helicase1"/>
    <property type="match status" value="1"/>
</dbReference>
<evidence type="ECO:0000256" key="3">
    <source>
        <dbReference type="ARBA" id="ARBA00022695"/>
    </source>
</evidence>
<dbReference type="GO" id="GO:0005524">
    <property type="term" value="F:ATP binding"/>
    <property type="evidence" value="ECO:0007669"/>
    <property type="project" value="UniProtKB-KW"/>
</dbReference>
<evidence type="ECO:0000259" key="10">
    <source>
        <dbReference type="PROSITE" id="PS51657"/>
    </source>
</evidence>